<organism evidence="1 2">
    <name type="scientific">Caerostris extrusa</name>
    <name type="common">Bark spider</name>
    <name type="synonym">Caerostris bankana</name>
    <dbReference type="NCBI Taxonomy" id="172846"/>
    <lineage>
        <taxon>Eukaryota</taxon>
        <taxon>Metazoa</taxon>
        <taxon>Ecdysozoa</taxon>
        <taxon>Arthropoda</taxon>
        <taxon>Chelicerata</taxon>
        <taxon>Arachnida</taxon>
        <taxon>Araneae</taxon>
        <taxon>Araneomorphae</taxon>
        <taxon>Entelegynae</taxon>
        <taxon>Araneoidea</taxon>
        <taxon>Araneidae</taxon>
        <taxon>Caerostris</taxon>
    </lineage>
</organism>
<protein>
    <submittedName>
        <fullName evidence="1">Uncharacterized protein</fullName>
    </submittedName>
</protein>
<proteinExistence type="predicted"/>
<evidence type="ECO:0000313" key="2">
    <source>
        <dbReference type="Proteomes" id="UP001054945"/>
    </source>
</evidence>
<dbReference type="Proteomes" id="UP001054945">
    <property type="component" value="Unassembled WGS sequence"/>
</dbReference>
<dbReference type="AlphaFoldDB" id="A0AAV4Q1B3"/>
<keyword evidence="2" id="KW-1185">Reference proteome</keyword>
<comment type="caution">
    <text evidence="1">The sequence shown here is derived from an EMBL/GenBank/DDBJ whole genome shotgun (WGS) entry which is preliminary data.</text>
</comment>
<dbReference type="EMBL" id="BPLR01005279">
    <property type="protein sequence ID" value="GIY01203.1"/>
    <property type="molecule type" value="Genomic_DNA"/>
</dbReference>
<name>A0AAV4Q1B3_CAEEX</name>
<gene>
    <name evidence="1" type="ORF">CEXT_118821</name>
</gene>
<evidence type="ECO:0000313" key="1">
    <source>
        <dbReference type="EMBL" id="GIY01203.1"/>
    </source>
</evidence>
<sequence>MQLPSQCSISNRLEWISLTNCNNSCRAWKRFRFTRHETRLRSFRLGSFSYHSSGVVFHGQVSYIIACRRVEQFAAKHQQLHLPMAMGIG</sequence>
<reference evidence="1 2" key="1">
    <citation type="submission" date="2021-06" db="EMBL/GenBank/DDBJ databases">
        <title>Caerostris extrusa draft genome.</title>
        <authorList>
            <person name="Kono N."/>
            <person name="Arakawa K."/>
        </authorList>
    </citation>
    <scope>NUCLEOTIDE SEQUENCE [LARGE SCALE GENOMIC DNA]</scope>
</reference>
<accession>A0AAV4Q1B3</accession>